<dbReference type="Proteomes" id="UP001164746">
    <property type="component" value="Chromosome 2"/>
</dbReference>
<sequence>MLEYILQHEDAHKNVKCIGDEMIPFRPIQSHLFLSKLQEWLLAEFLREISISTLHKLHTTRLQLPKT</sequence>
<evidence type="ECO:0000313" key="2">
    <source>
        <dbReference type="Proteomes" id="UP001164746"/>
    </source>
</evidence>
<proteinExistence type="predicted"/>
<organism evidence="1 2">
    <name type="scientific">Mya arenaria</name>
    <name type="common">Soft-shell clam</name>
    <dbReference type="NCBI Taxonomy" id="6604"/>
    <lineage>
        <taxon>Eukaryota</taxon>
        <taxon>Metazoa</taxon>
        <taxon>Spiralia</taxon>
        <taxon>Lophotrochozoa</taxon>
        <taxon>Mollusca</taxon>
        <taxon>Bivalvia</taxon>
        <taxon>Autobranchia</taxon>
        <taxon>Heteroconchia</taxon>
        <taxon>Euheterodonta</taxon>
        <taxon>Imparidentia</taxon>
        <taxon>Neoheterodontei</taxon>
        <taxon>Myida</taxon>
        <taxon>Myoidea</taxon>
        <taxon>Myidae</taxon>
        <taxon>Mya</taxon>
    </lineage>
</organism>
<name>A0ABY7DKA4_MYAAR</name>
<gene>
    <name evidence="1" type="ORF">MAR_029213</name>
</gene>
<accession>A0ABY7DKA4</accession>
<protein>
    <submittedName>
        <fullName evidence="1">Uncharacterized protein</fullName>
    </submittedName>
</protein>
<evidence type="ECO:0000313" key="1">
    <source>
        <dbReference type="EMBL" id="WAQ96523.1"/>
    </source>
</evidence>
<reference evidence="1" key="1">
    <citation type="submission" date="2022-11" db="EMBL/GenBank/DDBJ databases">
        <title>Centuries of genome instability and evolution in soft-shell clam transmissible cancer (bioRxiv).</title>
        <authorList>
            <person name="Hart S.F.M."/>
            <person name="Yonemitsu M.A."/>
            <person name="Giersch R.M."/>
            <person name="Beal B.F."/>
            <person name="Arriagada G."/>
            <person name="Davis B.W."/>
            <person name="Ostrander E.A."/>
            <person name="Goff S.P."/>
            <person name="Metzger M.J."/>
        </authorList>
    </citation>
    <scope>NUCLEOTIDE SEQUENCE</scope>
    <source>
        <strain evidence="1">MELC-2E11</strain>
        <tissue evidence="1">Siphon/mantle</tissue>
    </source>
</reference>
<dbReference type="EMBL" id="CP111013">
    <property type="protein sequence ID" value="WAQ96523.1"/>
    <property type="molecule type" value="Genomic_DNA"/>
</dbReference>
<keyword evidence="2" id="KW-1185">Reference proteome</keyword>